<keyword evidence="3" id="KW-1185">Reference proteome</keyword>
<dbReference type="Proteomes" id="UP000238479">
    <property type="component" value="Chromosome 1"/>
</dbReference>
<feature type="chain" id="PRO_5015116565" evidence="1">
    <location>
        <begin position="21"/>
        <end position="54"/>
    </location>
</feature>
<sequence length="54" mass="6231">MAPITTILCFIFSEIHFLLAPQLYRPAFHNFRSENIIRIPPLGTSSVYTLGFLY</sequence>
<evidence type="ECO:0000313" key="3">
    <source>
        <dbReference type="Proteomes" id="UP000238479"/>
    </source>
</evidence>
<comment type="caution">
    <text evidence="2">The sequence shown here is derived from an EMBL/GenBank/DDBJ whole genome shotgun (WGS) entry which is preliminary data.</text>
</comment>
<protein>
    <submittedName>
        <fullName evidence="2">Uncharacterized protein</fullName>
    </submittedName>
</protein>
<evidence type="ECO:0000313" key="2">
    <source>
        <dbReference type="EMBL" id="PRQ58813.1"/>
    </source>
</evidence>
<dbReference type="EMBL" id="PDCK01000039">
    <property type="protein sequence ID" value="PRQ58813.1"/>
    <property type="molecule type" value="Genomic_DNA"/>
</dbReference>
<gene>
    <name evidence="2" type="ORF">RchiOBHm_Chr1g0363381</name>
</gene>
<name>A0A2P6SJH1_ROSCH</name>
<organism evidence="2 3">
    <name type="scientific">Rosa chinensis</name>
    <name type="common">China rose</name>
    <dbReference type="NCBI Taxonomy" id="74649"/>
    <lineage>
        <taxon>Eukaryota</taxon>
        <taxon>Viridiplantae</taxon>
        <taxon>Streptophyta</taxon>
        <taxon>Embryophyta</taxon>
        <taxon>Tracheophyta</taxon>
        <taxon>Spermatophyta</taxon>
        <taxon>Magnoliopsida</taxon>
        <taxon>eudicotyledons</taxon>
        <taxon>Gunneridae</taxon>
        <taxon>Pentapetalae</taxon>
        <taxon>rosids</taxon>
        <taxon>fabids</taxon>
        <taxon>Rosales</taxon>
        <taxon>Rosaceae</taxon>
        <taxon>Rosoideae</taxon>
        <taxon>Rosoideae incertae sedis</taxon>
        <taxon>Rosa</taxon>
    </lineage>
</organism>
<proteinExistence type="predicted"/>
<accession>A0A2P6SJH1</accession>
<keyword evidence="1" id="KW-0732">Signal</keyword>
<evidence type="ECO:0000256" key="1">
    <source>
        <dbReference type="SAM" id="SignalP"/>
    </source>
</evidence>
<dbReference type="AlphaFoldDB" id="A0A2P6SJH1"/>
<reference evidence="2 3" key="1">
    <citation type="journal article" date="2018" name="Nat. Genet.">
        <title>The Rosa genome provides new insights in the design of modern roses.</title>
        <authorList>
            <person name="Bendahmane M."/>
        </authorList>
    </citation>
    <scope>NUCLEOTIDE SEQUENCE [LARGE SCALE GENOMIC DNA]</scope>
    <source>
        <strain evidence="3">cv. Old Blush</strain>
    </source>
</reference>
<feature type="signal peptide" evidence="1">
    <location>
        <begin position="1"/>
        <end position="20"/>
    </location>
</feature>
<dbReference type="Gramene" id="PRQ58813">
    <property type="protein sequence ID" value="PRQ58813"/>
    <property type="gene ID" value="RchiOBHm_Chr1g0363381"/>
</dbReference>